<dbReference type="EMBL" id="JAPDRP010000023">
    <property type="protein sequence ID" value="KAJ9637345.1"/>
    <property type="molecule type" value="Genomic_DNA"/>
</dbReference>
<keyword evidence="2" id="KW-1185">Reference proteome</keyword>
<evidence type="ECO:0000313" key="2">
    <source>
        <dbReference type="Proteomes" id="UP001172680"/>
    </source>
</evidence>
<protein>
    <submittedName>
        <fullName evidence="1">Uncharacterized protein</fullName>
    </submittedName>
</protein>
<accession>A0ACC2YPP5</accession>
<evidence type="ECO:0000313" key="1">
    <source>
        <dbReference type="EMBL" id="KAJ9637345.1"/>
    </source>
</evidence>
<gene>
    <name evidence="1" type="ORF">H2199_007632</name>
</gene>
<comment type="caution">
    <text evidence="1">The sequence shown here is derived from an EMBL/GenBank/DDBJ whole genome shotgun (WGS) entry which is preliminary data.</text>
</comment>
<proteinExistence type="predicted"/>
<name>A0ACC2YPP5_9PEZI</name>
<reference evidence="1" key="1">
    <citation type="submission" date="2022-10" db="EMBL/GenBank/DDBJ databases">
        <title>Culturing micro-colonial fungi from biological soil crusts in the Mojave desert and describing Neophaeococcomyces mojavensis, and introducing the new genera and species Taxawa tesnikishii.</title>
        <authorList>
            <person name="Kurbessoian T."/>
            <person name="Stajich J.E."/>
        </authorList>
    </citation>
    <scope>NUCLEOTIDE SEQUENCE</scope>
    <source>
        <strain evidence="1">JES_115</strain>
    </source>
</reference>
<dbReference type="Proteomes" id="UP001172680">
    <property type="component" value="Unassembled WGS sequence"/>
</dbReference>
<sequence length="372" mass="39726">MKPFSPRACISPPSIRHSIRAHRRSYAVQAPGAPTLEVFSRSQKWLQKERAASNAEASRQADYLKDEVASRLCERLLPSQLQSILFSNNFDTQAPTKPPAQDINRHFPKVLDLGANACNIAAALTRPNPDPDPSKPVSAPSPTASASSPAPSPPAPSSTATPPSPSTARSPSPATSSPRKSSSPTPNTFDAVLSSLSLHWINDLPSVLSQINSILKPDAPFLGVMLGGDSLYELRTSLQLAELSLRGGVSTRTSPRRRFKLLTVDVDDIIVEYPSSFALMADLQAMGESNAVLSREQGPIRRDVLVAAEAIYRELHAEGRQELPATFRLIYMIGWKEGPNQSQPLPRGSGMVSIKEILEGGGGGGGGGGGKK</sequence>
<organism evidence="1 2">
    <name type="scientific">Coniosporium tulheliwenetii</name>
    <dbReference type="NCBI Taxonomy" id="3383036"/>
    <lineage>
        <taxon>Eukaryota</taxon>
        <taxon>Fungi</taxon>
        <taxon>Dikarya</taxon>
        <taxon>Ascomycota</taxon>
        <taxon>Pezizomycotina</taxon>
        <taxon>Dothideomycetes</taxon>
        <taxon>Dothideomycetes incertae sedis</taxon>
        <taxon>Coniosporium</taxon>
    </lineage>
</organism>